<dbReference type="EMBL" id="CAJVQB010024631">
    <property type="protein sequence ID" value="CAG8804577.1"/>
    <property type="molecule type" value="Genomic_DNA"/>
</dbReference>
<dbReference type="Proteomes" id="UP000789901">
    <property type="component" value="Unassembled WGS sequence"/>
</dbReference>
<name>A0ABN7VXV7_GIGMA</name>
<evidence type="ECO:0000313" key="3">
    <source>
        <dbReference type="Proteomes" id="UP000789901"/>
    </source>
</evidence>
<reference evidence="2 3" key="1">
    <citation type="submission" date="2021-06" db="EMBL/GenBank/DDBJ databases">
        <authorList>
            <person name="Kallberg Y."/>
            <person name="Tangrot J."/>
            <person name="Rosling A."/>
        </authorList>
    </citation>
    <scope>NUCLEOTIDE SEQUENCE [LARGE SCALE GENOMIC DNA]</scope>
    <source>
        <strain evidence="2 3">120-4 pot B 10/14</strain>
    </source>
</reference>
<accession>A0ABN7VXV7</accession>
<feature type="region of interest" description="Disordered" evidence="1">
    <location>
        <begin position="1"/>
        <end position="28"/>
    </location>
</feature>
<proteinExistence type="predicted"/>
<organism evidence="2 3">
    <name type="scientific">Gigaspora margarita</name>
    <dbReference type="NCBI Taxonomy" id="4874"/>
    <lineage>
        <taxon>Eukaryota</taxon>
        <taxon>Fungi</taxon>
        <taxon>Fungi incertae sedis</taxon>
        <taxon>Mucoromycota</taxon>
        <taxon>Glomeromycotina</taxon>
        <taxon>Glomeromycetes</taxon>
        <taxon>Diversisporales</taxon>
        <taxon>Gigasporaceae</taxon>
        <taxon>Gigaspora</taxon>
    </lineage>
</organism>
<comment type="caution">
    <text evidence="2">The sequence shown here is derived from an EMBL/GenBank/DDBJ whole genome shotgun (WGS) entry which is preliminary data.</text>
</comment>
<sequence length="70" mass="7837">KLQKEDTAAVETPTPPLEFSPDNPYINRDKSEETVNKLSSANMNLSNDYEPVDTDIKTQNLKKVSTITNP</sequence>
<protein>
    <submittedName>
        <fullName evidence="2">1586_t:CDS:1</fullName>
    </submittedName>
</protein>
<gene>
    <name evidence="2" type="ORF">GMARGA_LOCUS23897</name>
</gene>
<feature type="non-terminal residue" evidence="2">
    <location>
        <position position="1"/>
    </location>
</feature>
<evidence type="ECO:0000313" key="2">
    <source>
        <dbReference type="EMBL" id="CAG8804577.1"/>
    </source>
</evidence>
<keyword evidence="3" id="KW-1185">Reference proteome</keyword>
<evidence type="ECO:0000256" key="1">
    <source>
        <dbReference type="SAM" id="MobiDB-lite"/>
    </source>
</evidence>